<reference evidence="1 2" key="1">
    <citation type="submission" date="2023-03" db="EMBL/GenBank/DDBJ databases">
        <title>Halomonas sp. nov., isolated from Korean tranditional fermented seafood 'Jeotgal'.</title>
        <authorList>
            <person name="Kim B."/>
            <person name="Shin N.-R."/>
        </authorList>
    </citation>
    <scope>NUCLEOTIDE SEQUENCE [LARGE SCALE GENOMIC DNA]</scope>
    <source>
        <strain evidence="1 2">SG2L-4</strain>
    </source>
</reference>
<name>A0ABY9Z2M7_9GAMM</name>
<sequence length="59" mass="6254">MLDRGELDGEQLIPAKTIESIRQGGDPDAFAKTANAANAASDATSLPAYRAVGDYLMER</sequence>
<keyword evidence="2" id="KW-1185">Reference proteome</keyword>
<dbReference type="Proteomes" id="UP001301869">
    <property type="component" value="Chromosome"/>
</dbReference>
<protein>
    <submittedName>
        <fullName evidence="1">Uncharacterized protein</fullName>
    </submittedName>
</protein>
<evidence type="ECO:0000313" key="1">
    <source>
        <dbReference type="EMBL" id="WNK21147.1"/>
    </source>
</evidence>
<gene>
    <name evidence="1" type="ORF">P1P91_05590</name>
</gene>
<dbReference type="EMBL" id="CP119391">
    <property type="protein sequence ID" value="WNK21147.1"/>
    <property type="molecule type" value="Genomic_DNA"/>
</dbReference>
<accession>A0ABY9Z2M7</accession>
<organism evidence="1 2">
    <name type="scientific">Halomonas piscis</name>
    <dbReference type="NCBI Taxonomy" id="3031727"/>
    <lineage>
        <taxon>Bacteria</taxon>
        <taxon>Pseudomonadati</taxon>
        <taxon>Pseudomonadota</taxon>
        <taxon>Gammaproteobacteria</taxon>
        <taxon>Oceanospirillales</taxon>
        <taxon>Halomonadaceae</taxon>
        <taxon>Halomonas</taxon>
    </lineage>
</organism>
<dbReference type="RefSeq" id="WP_311885110.1">
    <property type="nucleotide sequence ID" value="NZ_CP119391.1"/>
</dbReference>
<proteinExistence type="predicted"/>
<evidence type="ECO:0000313" key="2">
    <source>
        <dbReference type="Proteomes" id="UP001301869"/>
    </source>
</evidence>